<evidence type="ECO:0000259" key="4">
    <source>
        <dbReference type="Pfam" id="PF13359"/>
    </source>
</evidence>
<dbReference type="Pfam" id="PF13359">
    <property type="entry name" value="DDE_Tnp_4"/>
    <property type="match status" value="1"/>
</dbReference>
<reference evidence="5 6" key="1">
    <citation type="submission" date="2016-12" db="EMBL/GenBank/DDBJ databases">
        <title>Genomic comparison of strains in the 'Actinomyces naeslundii' group.</title>
        <authorList>
            <person name="Mughal S.R."/>
            <person name="Do T."/>
            <person name="Gilbert S.C."/>
            <person name="Witherden E.A."/>
            <person name="Didelot X."/>
            <person name="Beighton D."/>
        </authorList>
    </citation>
    <scope>NUCLEOTIDE SEQUENCE [LARGE SCALE GENOMIC DNA]</scope>
    <source>
        <strain evidence="5 6">WE6B-3</strain>
    </source>
</reference>
<feature type="region of interest" description="Disordered" evidence="3">
    <location>
        <begin position="83"/>
        <end position="111"/>
    </location>
</feature>
<feature type="domain" description="DDE Tnp4" evidence="4">
    <location>
        <begin position="3"/>
        <end position="91"/>
    </location>
</feature>
<evidence type="ECO:0000256" key="1">
    <source>
        <dbReference type="ARBA" id="ARBA00001968"/>
    </source>
</evidence>
<dbReference type="EMBL" id="MSKX01000002">
    <property type="protein sequence ID" value="OLO86398.1"/>
    <property type="molecule type" value="Genomic_DNA"/>
</dbReference>
<proteinExistence type="predicted"/>
<evidence type="ECO:0000256" key="3">
    <source>
        <dbReference type="SAM" id="MobiDB-lite"/>
    </source>
</evidence>
<dbReference type="InterPro" id="IPR027806">
    <property type="entry name" value="HARBI1_dom"/>
</dbReference>
<keyword evidence="6" id="KW-1185">Reference proteome</keyword>
<protein>
    <recommendedName>
        <fullName evidence="4">DDE Tnp4 domain-containing protein</fullName>
    </recommendedName>
</protein>
<name>A0ABX3F6F8_ACTNA</name>
<dbReference type="RefSeq" id="WP_075407717.1">
    <property type="nucleotide sequence ID" value="NZ_JAPWCK010000008.1"/>
</dbReference>
<comment type="cofactor">
    <cofactor evidence="1">
        <name>a divalent metal cation</name>
        <dbReference type="ChEBI" id="CHEBI:60240"/>
    </cofactor>
</comment>
<gene>
    <name evidence="5" type="ORF">BKH13_00695</name>
</gene>
<organism evidence="5 6">
    <name type="scientific">Actinomyces naeslundii</name>
    <dbReference type="NCBI Taxonomy" id="1655"/>
    <lineage>
        <taxon>Bacteria</taxon>
        <taxon>Bacillati</taxon>
        <taxon>Actinomycetota</taxon>
        <taxon>Actinomycetes</taxon>
        <taxon>Actinomycetales</taxon>
        <taxon>Actinomycetaceae</taxon>
        <taxon>Actinomyces</taxon>
    </lineage>
</organism>
<accession>A0ABX3F6F8</accession>
<evidence type="ECO:0000313" key="5">
    <source>
        <dbReference type="EMBL" id="OLO86398.1"/>
    </source>
</evidence>
<evidence type="ECO:0000313" key="6">
    <source>
        <dbReference type="Proteomes" id="UP000186781"/>
    </source>
</evidence>
<comment type="caution">
    <text evidence="5">The sequence shown here is derived from an EMBL/GenBank/DDBJ whole genome shotgun (WGS) entry which is preliminary data.</text>
</comment>
<evidence type="ECO:0000256" key="2">
    <source>
        <dbReference type="ARBA" id="ARBA00022723"/>
    </source>
</evidence>
<dbReference type="Proteomes" id="UP000186781">
    <property type="component" value="Unassembled WGS sequence"/>
</dbReference>
<keyword evidence="2" id="KW-0479">Metal-binding</keyword>
<sequence length="111" mass="11847">MCLDGTLVRTDRVVARTETGNHLWYSGKHKAFGGIVQVLTDHTGFPIWAASVEPGSTHDSTVARVHALPTLYRAASPGLSALADKGYTGAGTGHPHPPQRLVVRRPQAPET</sequence>